<reference evidence="1" key="1">
    <citation type="submission" date="2020-05" db="EMBL/GenBank/DDBJ databases">
        <authorList>
            <person name="Chiriac C."/>
            <person name="Salcher M."/>
            <person name="Ghai R."/>
            <person name="Kavagutti S V."/>
        </authorList>
    </citation>
    <scope>NUCLEOTIDE SEQUENCE</scope>
</reference>
<proteinExistence type="predicted"/>
<accession>A0A6J7WZ04</accession>
<organism evidence="1">
    <name type="scientific">uncultured Caudovirales phage</name>
    <dbReference type="NCBI Taxonomy" id="2100421"/>
    <lineage>
        <taxon>Viruses</taxon>
        <taxon>Duplodnaviria</taxon>
        <taxon>Heunggongvirae</taxon>
        <taxon>Uroviricota</taxon>
        <taxon>Caudoviricetes</taxon>
        <taxon>Peduoviridae</taxon>
        <taxon>Maltschvirus</taxon>
        <taxon>Maltschvirus maltsch</taxon>
    </lineage>
</organism>
<evidence type="ECO:0000313" key="1">
    <source>
        <dbReference type="EMBL" id="CAB5220243.1"/>
    </source>
</evidence>
<protein>
    <submittedName>
        <fullName evidence="1">Uncharacterized protein</fullName>
    </submittedName>
</protein>
<name>A0A6J7WZ04_9CAUD</name>
<gene>
    <name evidence="1" type="ORF">UFOVP236_8</name>
</gene>
<dbReference type="EMBL" id="LR798284">
    <property type="protein sequence ID" value="CAB5220243.1"/>
    <property type="molecule type" value="Genomic_DNA"/>
</dbReference>
<sequence length="78" mass="8908">MVLKHQYLQAWLHDWWVDVVSQQGQVEASDWANVATTMLCMLAESSTTTVEDRERLAFETSQMVHEAISLQGSKRNLA</sequence>